<sequence>MPPAHKDPGFVLDGRLPPETNYGRRNNNSANQVVPTIRQLADIISKLRAEINEKTARIHELEKENAEMKKLDETTAELDNLKKQRLDDREIVAKSMND</sequence>
<dbReference type="Proteomes" id="UP000887576">
    <property type="component" value="Unplaced"/>
</dbReference>
<dbReference type="WBParaSite" id="JU765_v2.g9008.t1">
    <property type="protein sequence ID" value="JU765_v2.g9008.t1"/>
    <property type="gene ID" value="JU765_v2.g9008"/>
</dbReference>
<protein>
    <submittedName>
        <fullName evidence="2">Uncharacterized protein</fullName>
    </submittedName>
</protein>
<name>A0AC34RQP9_9BILA</name>
<proteinExistence type="predicted"/>
<evidence type="ECO:0000313" key="1">
    <source>
        <dbReference type="Proteomes" id="UP000887576"/>
    </source>
</evidence>
<reference evidence="2" key="1">
    <citation type="submission" date="2022-11" db="UniProtKB">
        <authorList>
            <consortium name="WormBaseParasite"/>
        </authorList>
    </citation>
    <scope>IDENTIFICATION</scope>
</reference>
<evidence type="ECO:0000313" key="2">
    <source>
        <dbReference type="WBParaSite" id="JU765_v2.g9008.t1"/>
    </source>
</evidence>
<accession>A0AC34RQP9</accession>
<organism evidence="1 2">
    <name type="scientific">Panagrolaimus sp. JU765</name>
    <dbReference type="NCBI Taxonomy" id="591449"/>
    <lineage>
        <taxon>Eukaryota</taxon>
        <taxon>Metazoa</taxon>
        <taxon>Ecdysozoa</taxon>
        <taxon>Nematoda</taxon>
        <taxon>Chromadorea</taxon>
        <taxon>Rhabditida</taxon>
        <taxon>Tylenchina</taxon>
        <taxon>Panagrolaimomorpha</taxon>
        <taxon>Panagrolaimoidea</taxon>
        <taxon>Panagrolaimidae</taxon>
        <taxon>Panagrolaimus</taxon>
    </lineage>
</organism>